<sequence length="204" mass="21016">MKLKSLVLAMVAGAALMAQGAGAATVNRTAPVVMADDGLGGFNAHFGDTFAQSTTGSTFTDIFTFDVGTPFDAAASLTSSYLDTPQTKDLLITGLSLYRYDPVTKAVLGTAIAGIDLTGSGADAPDSWALSGFGMTSGSYAIQVNGEVRGVGGGAFGADLTISPVPEPQTWGMLVAGLGVLTTLAWRRRQPARVRAGVRRIPRR</sequence>
<dbReference type="NCBIfam" id="TIGR02595">
    <property type="entry name" value="PEP_CTERM"/>
    <property type="match status" value="1"/>
</dbReference>
<protein>
    <submittedName>
        <fullName evidence="3">FxDxF family PEP-CTERM protein</fullName>
    </submittedName>
</protein>
<feature type="domain" description="Ice-binding protein C-terminal" evidence="2">
    <location>
        <begin position="164"/>
        <end position="189"/>
    </location>
</feature>
<dbReference type="Pfam" id="PF07589">
    <property type="entry name" value="PEP-CTERM"/>
    <property type="match status" value="1"/>
</dbReference>
<dbReference type="RefSeq" id="WP_259450722.1">
    <property type="nucleotide sequence ID" value="NZ_CP119520.1"/>
</dbReference>
<name>A0ABT2C2Q8_9BURK</name>
<feature type="signal peptide" evidence="1">
    <location>
        <begin position="1"/>
        <end position="23"/>
    </location>
</feature>
<dbReference type="Proteomes" id="UP001165263">
    <property type="component" value="Unassembled WGS sequence"/>
</dbReference>
<feature type="chain" id="PRO_5045524333" evidence="1">
    <location>
        <begin position="24"/>
        <end position="204"/>
    </location>
</feature>
<dbReference type="NCBIfam" id="NF038126">
    <property type="entry name" value="PEP_CTERM_FxDxF"/>
    <property type="match status" value="1"/>
</dbReference>
<gene>
    <name evidence="3" type="ORF">NX786_20295</name>
</gene>
<dbReference type="InterPro" id="IPR013424">
    <property type="entry name" value="Ice-binding_C"/>
</dbReference>
<proteinExistence type="predicted"/>
<evidence type="ECO:0000313" key="4">
    <source>
        <dbReference type="Proteomes" id="UP001165263"/>
    </source>
</evidence>
<evidence type="ECO:0000259" key="2">
    <source>
        <dbReference type="Pfam" id="PF07589"/>
    </source>
</evidence>
<evidence type="ECO:0000313" key="3">
    <source>
        <dbReference type="EMBL" id="MCS0631670.1"/>
    </source>
</evidence>
<accession>A0ABT2C2Q8</accession>
<dbReference type="EMBL" id="JANUHC010000007">
    <property type="protein sequence ID" value="MCS0631670.1"/>
    <property type="molecule type" value="Genomic_DNA"/>
</dbReference>
<reference evidence="3" key="1">
    <citation type="submission" date="2022-08" db="EMBL/GenBank/DDBJ databases">
        <title>Reclassification of Massilia species as members of the genera Telluria, Duganella, Pseudoduganella, Mokoshia gen. nov. and Zemynaea gen. nov. using orthogonal and non-orthogonal genome-based approaches.</title>
        <authorList>
            <person name="Bowman J.P."/>
        </authorList>
    </citation>
    <scope>NUCLEOTIDE SEQUENCE</scope>
    <source>
        <strain evidence="3">LMG 11547</strain>
    </source>
</reference>
<organism evidence="3 4">
    <name type="scientific">Telluria mixta</name>
    <dbReference type="NCBI Taxonomy" id="34071"/>
    <lineage>
        <taxon>Bacteria</taxon>
        <taxon>Pseudomonadati</taxon>
        <taxon>Pseudomonadota</taxon>
        <taxon>Betaproteobacteria</taxon>
        <taxon>Burkholderiales</taxon>
        <taxon>Oxalobacteraceae</taxon>
        <taxon>Telluria group</taxon>
        <taxon>Telluria</taxon>
    </lineage>
</organism>
<keyword evidence="4" id="KW-1185">Reference proteome</keyword>
<comment type="caution">
    <text evidence="3">The sequence shown here is derived from an EMBL/GenBank/DDBJ whole genome shotgun (WGS) entry which is preliminary data.</text>
</comment>
<keyword evidence="1" id="KW-0732">Signal</keyword>
<evidence type="ECO:0000256" key="1">
    <source>
        <dbReference type="SAM" id="SignalP"/>
    </source>
</evidence>